<evidence type="ECO:0000256" key="5">
    <source>
        <dbReference type="ARBA" id="ARBA00022679"/>
    </source>
</evidence>
<dbReference type="InterPro" id="IPR020806">
    <property type="entry name" value="PKS_PP-bd"/>
</dbReference>
<dbReference type="RefSeq" id="WP_138047329.1">
    <property type="nucleotide sequence ID" value="NZ_VBZC01000027.1"/>
</dbReference>
<dbReference type="InterPro" id="IPR050091">
    <property type="entry name" value="PKS_NRPS_Biosynth_Enz"/>
</dbReference>
<dbReference type="Pfam" id="PF22336">
    <property type="entry name" value="RhiE-like_linker"/>
    <property type="match status" value="1"/>
</dbReference>
<dbReference type="InterPro" id="IPR013968">
    <property type="entry name" value="PKS_KR"/>
</dbReference>
<dbReference type="Pfam" id="PF00550">
    <property type="entry name" value="PP-binding"/>
    <property type="match status" value="1"/>
</dbReference>
<feature type="non-terminal residue" evidence="13">
    <location>
        <position position="1650"/>
    </location>
</feature>
<dbReference type="InterPro" id="IPR016039">
    <property type="entry name" value="Thiolase-like"/>
</dbReference>
<name>A0A5R9FKC4_9ACTN</name>
<dbReference type="PROSITE" id="PS52004">
    <property type="entry name" value="KS3_2"/>
    <property type="match status" value="2"/>
</dbReference>
<evidence type="ECO:0000259" key="11">
    <source>
        <dbReference type="PROSITE" id="PS50075"/>
    </source>
</evidence>
<dbReference type="InterPro" id="IPR018201">
    <property type="entry name" value="Ketoacyl_synth_AS"/>
</dbReference>
<keyword evidence="7" id="KW-0045">Antibiotic biosynthesis</keyword>
<dbReference type="Gene3D" id="3.40.366.10">
    <property type="entry name" value="Malonyl-Coenzyme A Acyl Carrier Protein, domain 2"/>
    <property type="match status" value="1"/>
</dbReference>
<keyword evidence="14" id="KW-1185">Reference proteome</keyword>
<feature type="region of interest" description="Disordered" evidence="10">
    <location>
        <begin position="460"/>
        <end position="492"/>
    </location>
</feature>
<evidence type="ECO:0000256" key="8">
    <source>
        <dbReference type="ARBA" id="ARBA00023268"/>
    </source>
</evidence>
<organism evidence="13 14">
    <name type="scientific">Streptomyces montanus</name>
    <dbReference type="NCBI Taxonomy" id="2580423"/>
    <lineage>
        <taxon>Bacteria</taxon>
        <taxon>Bacillati</taxon>
        <taxon>Actinomycetota</taxon>
        <taxon>Actinomycetes</taxon>
        <taxon>Kitasatosporales</taxon>
        <taxon>Streptomycetaceae</taxon>
        <taxon>Streptomyces</taxon>
    </lineage>
</organism>
<accession>A0A5R9FKC4</accession>
<evidence type="ECO:0000256" key="4">
    <source>
        <dbReference type="ARBA" id="ARBA00022553"/>
    </source>
</evidence>
<keyword evidence="9" id="KW-0012">Acyltransferase</keyword>
<dbReference type="InterPro" id="IPR036736">
    <property type="entry name" value="ACP-like_sf"/>
</dbReference>
<sequence>MTNEARLRDYLKRVTVDLHETRRKLQEMRSKDQEPIAIVGMSCRLPGGVRSPEDFWDMLASGTDAVSDWPTDRGWDLDGADTATAGDRRAGGFVYDADRFDPAFFGISPREALAMDPQQRQLLEASWEALERAGIEPTTLRGSRSGVFVGCSDQGYSSGLREVPDDVRGHLLTGNSMSVVSGRVAYTLGLEGPAVTVDTACSSSLVALHFAAQSLRSGECSLALVGGVTVMSGPGAFIEFGQQGGLAADGRCKAFSEDADGTGWAEGVGIIVVERLSDARRNGHHVLAVVRGSAVNQDGASNGLTAPNGPSQQRVILDALANAGVSTTDVDAVEAHGTGTPLGDPIEAQALLATYGLGRADGHPLWLGSAKSNIGHTQAAAGVVGVIKTVLALCNGALPPTLHAERASTHVDWTAGDVRLLTQSVDWPRTDRPRRAAVSAFGVSGTNAHAVIEEAPALTAEAPAPTAEAADPATGAGESATEAGEPAAESPGRAELPVLPWVVSGRDEDTLREQAARLVSHVTACPETDLYDLAWSLAATRAALPQRAALLGTNREDLLNGLTALSEGRPAEGVLTGAARGAQAEGKTAFLLSGQGAQRLGMGRELYEAFPVFADAFDAVCVHVGGLRDVVFGGDAEVLGRTEWAQPALFAVEVALFRLLESWGVRPDFVVGHSIGELAAAHVAGVFSLEDACRLVVARGRLMQRLPDGGAMFAVEASEDEVGALLEGRETDVSVAAVNGPRSVVISGVDAVVAQVAKEFAERGRRTSRLRVSHAFHSPLMEPMLEDFRTVAESVTYHPPQLAVVSNVTGQAAGVGELESAEYWVRHVRQAVRFAEGVSWLAEHGVTRFVELGPDGTLTAMAQACLADDGADCVFVPALRKDRDEPTALLTAVSRLHVNGHRPDWSAVLPGAHRVDLPTYAFRRDRLWLERTYRADGSTAPAAEGAHHYGATWQPVVDLPDEAALNGRWLIVAPEGAQGGDGWDGALTAALVSRGAEVVDVSCVPALDRATLADRLVSAVGDGHVSGVVSALALDPGEREGTPVGVLATTLLLQALGDAGITAPLWTVTRGAVAVDRDDAPPLLDQAAVWGLGRVAALEYPDRWGGLIDIPEEVDQRVGARLALVLSGSCNSEDQVAVRARGVLARRLVPRRGSAANGSGNEWTPRGTLLITGGTGALGARVARWAVERGAEHVVLASRRGAGAPGAADLESELSAAGARVTTVACDTTDRAAVRHLLETHPVDAVVHTAGVLDDGVLDTLTPERFDTVVRAKAAAALHLDELTRELCPDLSAFVLFSSLAGTVGSAGQANYAAANAMLDALAERRRALGLPGTSIAWGPWAGGGMASDAGAENRQRSGGVNPLDPTTALAALGACVAGTDPAPFVADIDWDRFGPAFTAIRTSPLLDEVYEAAITAIDRRTPTTPLRERLSKLSAEDRRRDLLQTVRARTAAALGHRDVGAVAVDVAFRELGVDSLIAVELRNVLGAECGVVLPAAVVFDCPTPVALAEFLYGEMFGVVGEEASAGPVVGAVVSEDPVVIVGMGCRFPGGVDSPEGLWRLLSEGGDGIVDFPDDRGWDLDALCGPDANGPYVSSTRAGGFLAGVGGFDARFFGVSPREALAMDPQQRLLLETSWEAVERAGIDPRSLRG</sequence>
<evidence type="ECO:0000256" key="2">
    <source>
        <dbReference type="ARBA" id="ARBA00004792"/>
    </source>
</evidence>
<dbReference type="InterPro" id="IPR001227">
    <property type="entry name" value="Ac_transferase_dom_sf"/>
</dbReference>
<dbReference type="InterPro" id="IPR036299">
    <property type="entry name" value="Polyketide_synth_docking_sf"/>
</dbReference>
<evidence type="ECO:0000313" key="14">
    <source>
        <dbReference type="Proteomes" id="UP000305906"/>
    </source>
</evidence>
<evidence type="ECO:0000256" key="3">
    <source>
        <dbReference type="ARBA" id="ARBA00022450"/>
    </source>
</evidence>
<evidence type="ECO:0000259" key="12">
    <source>
        <dbReference type="PROSITE" id="PS52004"/>
    </source>
</evidence>
<evidence type="ECO:0000256" key="1">
    <source>
        <dbReference type="ARBA" id="ARBA00001957"/>
    </source>
</evidence>
<evidence type="ECO:0000256" key="9">
    <source>
        <dbReference type="ARBA" id="ARBA00023315"/>
    </source>
</evidence>
<dbReference type="PANTHER" id="PTHR43775:SF51">
    <property type="entry name" value="INACTIVE PHENOLPHTHIOCEROL SYNTHESIS POLYKETIDE SYNTHASE TYPE I PKS1-RELATED"/>
    <property type="match status" value="1"/>
</dbReference>
<evidence type="ECO:0000313" key="13">
    <source>
        <dbReference type="EMBL" id="TLS43731.1"/>
    </source>
</evidence>
<dbReference type="Proteomes" id="UP000305906">
    <property type="component" value="Unassembled WGS sequence"/>
</dbReference>
<dbReference type="PROSITE" id="PS00606">
    <property type="entry name" value="KS3_1"/>
    <property type="match status" value="1"/>
</dbReference>
<dbReference type="SMART" id="SM00825">
    <property type="entry name" value="PKS_KS"/>
    <property type="match status" value="1"/>
</dbReference>
<keyword evidence="6" id="KW-0677">Repeat</keyword>
<dbReference type="SMART" id="SM00823">
    <property type="entry name" value="PKS_PP"/>
    <property type="match status" value="1"/>
</dbReference>
<dbReference type="SUPFAM" id="SSF51735">
    <property type="entry name" value="NAD(P)-binding Rossmann-fold domains"/>
    <property type="match status" value="2"/>
</dbReference>
<keyword evidence="5" id="KW-0808">Transferase</keyword>
<dbReference type="SMART" id="SM00822">
    <property type="entry name" value="PKS_KR"/>
    <property type="match status" value="1"/>
</dbReference>
<dbReference type="CDD" id="cd00833">
    <property type="entry name" value="PKS"/>
    <property type="match status" value="1"/>
</dbReference>
<evidence type="ECO:0000256" key="7">
    <source>
        <dbReference type="ARBA" id="ARBA00023194"/>
    </source>
</evidence>
<dbReference type="GO" id="GO:0004315">
    <property type="term" value="F:3-oxoacyl-[acyl-carrier-protein] synthase activity"/>
    <property type="evidence" value="ECO:0007669"/>
    <property type="project" value="InterPro"/>
</dbReference>
<feature type="domain" description="Ketosynthase family 3 (KS3)" evidence="12">
    <location>
        <begin position="33"/>
        <end position="454"/>
    </location>
</feature>
<dbReference type="GO" id="GO:0033068">
    <property type="term" value="P:macrolide biosynthetic process"/>
    <property type="evidence" value="ECO:0007669"/>
    <property type="project" value="UniProtKB-ARBA"/>
</dbReference>
<dbReference type="Pfam" id="PF00109">
    <property type="entry name" value="ketoacyl-synt"/>
    <property type="match status" value="2"/>
</dbReference>
<dbReference type="InterPro" id="IPR016036">
    <property type="entry name" value="Malonyl_transacylase_ACP-bd"/>
</dbReference>
<keyword evidence="3" id="KW-0596">Phosphopantetheine</keyword>
<dbReference type="SUPFAM" id="SSF52151">
    <property type="entry name" value="FabD/lysophospholipase-like"/>
    <property type="match status" value="1"/>
</dbReference>
<dbReference type="InterPro" id="IPR014030">
    <property type="entry name" value="Ketoacyl_synth_N"/>
</dbReference>
<dbReference type="SUPFAM" id="SSF55048">
    <property type="entry name" value="Probable ACP-binding domain of malonyl-CoA ACP transacylase"/>
    <property type="match status" value="1"/>
</dbReference>
<feature type="domain" description="Ketosynthase family 3 (KS3)" evidence="12">
    <location>
        <begin position="1536"/>
        <end position="1650"/>
    </location>
</feature>
<dbReference type="Gene3D" id="3.40.47.10">
    <property type="match status" value="2"/>
</dbReference>
<dbReference type="InterPro" id="IPR036291">
    <property type="entry name" value="NAD(P)-bd_dom_sf"/>
</dbReference>
<dbReference type="Pfam" id="PF02801">
    <property type="entry name" value="Ketoacyl-synt_C"/>
    <property type="match status" value="1"/>
</dbReference>
<dbReference type="Gene3D" id="3.30.70.3290">
    <property type="match status" value="1"/>
</dbReference>
<dbReference type="PANTHER" id="PTHR43775">
    <property type="entry name" value="FATTY ACID SYNTHASE"/>
    <property type="match status" value="1"/>
</dbReference>
<dbReference type="InterPro" id="IPR014031">
    <property type="entry name" value="Ketoacyl_synth_C"/>
</dbReference>
<dbReference type="InterPro" id="IPR016035">
    <property type="entry name" value="Acyl_Trfase/lysoPLipase"/>
</dbReference>
<keyword evidence="8" id="KW-0511">Multifunctional enzyme</keyword>
<reference evidence="13 14" key="1">
    <citation type="submission" date="2019-05" db="EMBL/GenBank/DDBJ databases">
        <title>Streptomyces sp. NEAU-C151, a novel actinomycete isolated from soil.</title>
        <authorList>
            <person name="Han L."/>
            <person name="Jiang H."/>
        </authorList>
    </citation>
    <scope>NUCLEOTIDE SEQUENCE [LARGE SCALE GENOMIC DNA]</scope>
    <source>
        <strain evidence="13 14">NEAU-C151</strain>
    </source>
</reference>
<dbReference type="InterPro" id="IPR009081">
    <property type="entry name" value="PP-bd_ACP"/>
</dbReference>
<dbReference type="SMART" id="SM01294">
    <property type="entry name" value="PKS_PP_betabranch"/>
    <property type="match status" value="1"/>
</dbReference>
<dbReference type="Pfam" id="PF00698">
    <property type="entry name" value="Acyl_transf_1"/>
    <property type="match status" value="1"/>
</dbReference>
<comment type="caution">
    <text evidence="13">The sequence shown here is derived from an EMBL/GenBank/DDBJ whole genome shotgun (WGS) entry which is preliminary data.</text>
</comment>
<keyword evidence="4" id="KW-0597">Phosphoprotein</keyword>
<comment type="pathway">
    <text evidence="2">Antibiotic biosynthesis.</text>
</comment>
<dbReference type="Pfam" id="PF08990">
    <property type="entry name" value="Docking"/>
    <property type="match status" value="1"/>
</dbReference>
<dbReference type="GO" id="GO:0006633">
    <property type="term" value="P:fatty acid biosynthetic process"/>
    <property type="evidence" value="ECO:0007669"/>
    <property type="project" value="InterPro"/>
</dbReference>
<evidence type="ECO:0000256" key="6">
    <source>
        <dbReference type="ARBA" id="ARBA00022737"/>
    </source>
</evidence>
<evidence type="ECO:0000256" key="10">
    <source>
        <dbReference type="SAM" id="MobiDB-lite"/>
    </source>
</evidence>
<feature type="compositionally biased region" description="Low complexity" evidence="10">
    <location>
        <begin position="460"/>
        <end position="491"/>
    </location>
</feature>
<dbReference type="SUPFAM" id="SSF53901">
    <property type="entry name" value="Thiolase-like"/>
    <property type="match status" value="2"/>
</dbReference>
<dbReference type="GO" id="GO:0031177">
    <property type="term" value="F:phosphopantetheine binding"/>
    <property type="evidence" value="ECO:0007669"/>
    <property type="project" value="InterPro"/>
</dbReference>
<dbReference type="SUPFAM" id="SSF101173">
    <property type="entry name" value="Docking domain B of the erythromycin polyketide synthase (DEBS)"/>
    <property type="match status" value="1"/>
</dbReference>
<protein>
    <submittedName>
        <fullName evidence="13">SDR family NAD(P)-dependent oxidoreductase</fullName>
    </submittedName>
</protein>
<dbReference type="InterPro" id="IPR015083">
    <property type="entry name" value="NorB/c/GfsB-D-like_docking"/>
</dbReference>
<dbReference type="FunFam" id="3.40.366.10:FF:000002">
    <property type="entry name" value="Probable polyketide synthase 2"/>
    <property type="match status" value="1"/>
</dbReference>
<dbReference type="CDD" id="cd08952">
    <property type="entry name" value="KR_1_SDR_x"/>
    <property type="match status" value="1"/>
</dbReference>
<dbReference type="SMART" id="SM00827">
    <property type="entry name" value="PKS_AT"/>
    <property type="match status" value="1"/>
</dbReference>
<dbReference type="SUPFAM" id="SSF47336">
    <property type="entry name" value="ACP-like"/>
    <property type="match status" value="1"/>
</dbReference>
<dbReference type="FunFam" id="3.40.47.10:FF:000019">
    <property type="entry name" value="Polyketide synthase type I"/>
    <property type="match status" value="1"/>
</dbReference>
<dbReference type="GO" id="GO:0004312">
    <property type="term" value="F:fatty acid synthase activity"/>
    <property type="evidence" value="ECO:0007669"/>
    <property type="project" value="TreeGrafter"/>
</dbReference>
<dbReference type="PROSITE" id="PS50075">
    <property type="entry name" value="CARRIER"/>
    <property type="match status" value="1"/>
</dbReference>
<dbReference type="Gene3D" id="1.10.1200.10">
    <property type="entry name" value="ACP-like"/>
    <property type="match status" value="1"/>
</dbReference>
<proteinExistence type="predicted"/>
<dbReference type="InterPro" id="IPR057326">
    <property type="entry name" value="KR_dom"/>
</dbReference>
<dbReference type="InterPro" id="IPR020841">
    <property type="entry name" value="PKS_Beta-ketoAc_synthase_dom"/>
</dbReference>
<gene>
    <name evidence="13" type="ORF">FE633_24460</name>
</gene>
<comment type="cofactor">
    <cofactor evidence="1">
        <name>pantetheine 4'-phosphate</name>
        <dbReference type="ChEBI" id="CHEBI:47942"/>
    </cofactor>
</comment>
<dbReference type="InterPro" id="IPR014043">
    <property type="entry name" value="Acyl_transferase_dom"/>
</dbReference>
<dbReference type="EMBL" id="VBZC01000027">
    <property type="protein sequence ID" value="TLS43731.1"/>
    <property type="molecule type" value="Genomic_DNA"/>
</dbReference>
<dbReference type="Pfam" id="PF08659">
    <property type="entry name" value="KR"/>
    <property type="match status" value="1"/>
</dbReference>
<dbReference type="InterPro" id="IPR054514">
    <property type="entry name" value="RhiE-like_linker"/>
</dbReference>
<dbReference type="Gene3D" id="3.40.50.720">
    <property type="entry name" value="NAD(P)-binding Rossmann-like Domain"/>
    <property type="match status" value="1"/>
</dbReference>
<feature type="domain" description="Carrier" evidence="11">
    <location>
        <begin position="1438"/>
        <end position="1516"/>
    </location>
</feature>